<evidence type="ECO:0000256" key="9">
    <source>
        <dbReference type="SAM" id="Phobius"/>
    </source>
</evidence>
<protein>
    <submittedName>
        <fullName evidence="11">Monovalent cation:proton antiporter family protein</fullName>
    </submittedName>
</protein>
<comment type="similarity">
    <text evidence="2">Belongs to the monovalent cation:proton antiporter 2 (CPA2) transporter (TC 2.A.37) family.</text>
</comment>
<feature type="transmembrane region" description="Helical" evidence="9">
    <location>
        <begin position="185"/>
        <end position="202"/>
    </location>
</feature>
<dbReference type="InterPro" id="IPR036291">
    <property type="entry name" value="NAD(P)-bd_dom_sf"/>
</dbReference>
<gene>
    <name evidence="11" type="ORF">ACFQ4P_08085</name>
</gene>
<organism evidence="11 12">
    <name type="scientific">Lacticaseibacillus mingshuiensis</name>
    <dbReference type="NCBI Taxonomy" id="2799574"/>
    <lineage>
        <taxon>Bacteria</taxon>
        <taxon>Bacillati</taxon>
        <taxon>Bacillota</taxon>
        <taxon>Bacilli</taxon>
        <taxon>Lactobacillales</taxon>
        <taxon>Lactobacillaceae</taxon>
        <taxon>Lacticaseibacillus</taxon>
    </lineage>
</organism>
<dbReference type="InterPro" id="IPR003148">
    <property type="entry name" value="RCK_N"/>
</dbReference>
<reference evidence="12" key="1">
    <citation type="journal article" date="2019" name="Int. J. Syst. Evol. Microbiol.">
        <title>The Global Catalogue of Microorganisms (GCM) 10K type strain sequencing project: providing services to taxonomists for standard genome sequencing and annotation.</title>
        <authorList>
            <consortium name="The Broad Institute Genomics Platform"/>
            <consortium name="The Broad Institute Genome Sequencing Center for Infectious Disease"/>
            <person name="Wu L."/>
            <person name="Ma J."/>
        </authorList>
    </citation>
    <scope>NUCLEOTIDE SEQUENCE [LARGE SCALE GENOMIC DNA]</scope>
    <source>
        <strain evidence="12">CCM 8980</strain>
    </source>
</reference>
<dbReference type="SUPFAM" id="SSF116726">
    <property type="entry name" value="TrkA C-terminal domain-like"/>
    <property type="match status" value="1"/>
</dbReference>
<dbReference type="Pfam" id="PF00999">
    <property type="entry name" value="Na_H_Exchanger"/>
    <property type="match status" value="1"/>
</dbReference>
<comment type="subcellular location">
    <subcellularLocation>
        <location evidence="1">Membrane</location>
        <topology evidence="1">Multi-pass membrane protein</topology>
    </subcellularLocation>
</comment>
<feature type="transmembrane region" description="Helical" evidence="9">
    <location>
        <begin position="298"/>
        <end position="316"/>
    </location>
</feature>
<evidence type="ECO:0000256" key="5">
    <source>
        <dbReference type="ARBA" id="ARBA00022692"/>
    </source>
</evidence>
<dbReference type="InterPro" id="IPR006037">
    <property type="entry name" value="RCK_C"/>
</dbReference>
<evidence type="ECO:0000256" key="7">
    <source>
        <dbReference type="ARBA" id="ARBA00023065"/>
    </source>
</evidence>
<evidence type="ECO:0000259" key="10">
    <source>
        <dbReference type="PROSITE" id="PS51202"/>
    </source>
</evidence>
<dbReference type="Pfam" id="PF02254">
    <property type="entry name" value="TrkA_N"/>
    <property type="match status" value="1"/>
</dbReference>
<keyword evidence="5 9" id="KW-0812">Transmembrane</keyword>
<feature type="transmembrane region" description="Helical" evidence="9">
    <location>
        <begin position="120"/>
        <end position="142"/>
    </location>
</feature>
<feature type="transmembrane region" description="Helical" evidence="9">
    <location>
        <begin position="223"/>
        <end position="249"/>
    </location>
</feature>
<dbReference type="Pfam" id="PF02080">
    <property type="entry name" value="TrkA_C"/>
    <property type="match status" value="1"/>
</dbReference>
<feature type="transmembrane region" description="Helical" evidence="9">
    <location>
        <begin position="361"/>
        <end position="382"/>
    </location>
</feature>
<keyword evidence="8 9" id="KW-0472">Membrane</keyword>
<dbReference type="Proteomes" id="UP001597196">
    <property type="component" value="Unassembled WGS sequence"/>
</dbReference>
<keyword evidence="4" id="KW-0050">Antiport</keyword>
<evidence type="ECO:0000313" key="11">
    <source>
        <dbReference type="EMBL" id="MFD1430203.1"/>
    </source>
</evidence>
<sequence length="608" mass="66145">MSSLSLLIVLFAALLIPIVMARLNITSTPTAVAEIVVGLVLGKSLLGVVTANAVLDELKSLGVIVLIFLSGMEIDFSLFKPQPASKTKQLGPAKIALLGYGAVIVAALGFAWVLDLIGLYHHIIFAAIVFSTVALGVVIAALKEKELLSQPFGQTMLLLAALGEVVPLLALTVYAELNGHASRSVWLLLLIFVAAIVLLLRFRRPYQWFAKVDKSTTQLDIRLAFFLIITLVTVAESVGAENILGAFLAGMVMKLLHPREETQDKLTSLGYGFFIPIFFIMTGAAIDLKTLLKDPTSLALIPVLLIGFFVAKVVLVPVLRLRFKPQNALAGSLLITTTITLVIPALTVGKTLGIITTQQSGAFTLAAVIACILCPILFNRLFVAEPESFKKTVVHFIGANLLTVPIAQQLAKGLYDITLFTDDPAKYKTYNSEANVKLLPSFSQGALHEAGAYDADIVMLGYFDHDKNYELAQWALANKVPRIIARFETKDATSDRYDTLSNAGVEIYNTYEANIAVLRSLIETPSTLQMLTDTEAGLYEITVRNRRFTGLELKSLPFIDAITVSAIRRDGEFLSPHGDTQIHLGDHLLFTGGKTTIAEIRSTFEKEN</sequence>
<dbReference type="Gene3D" id="3.40.50.720">
    <property type="entry name" value="NAD(P)-binding Rossmann-like Domain"/>
    <property type="match status" value="1"/>
</dbReference>
<keyword evidence="7" id="KW-0406">Ion transport</keyword>
<dbReference type="EMBL" id="JBHTOC010000010">
    <property type="protein sequence ID" value="MFD1430203.1"/>
    <property type="molecule type" value="Genomic_DNA"/>
</dbReference>
<feature type="transmembrane region" description="Helical" evidence="9">
    <location>
        <begin position="154"/>
        <end position="173"/>
    </location>
</feature>
<feature type="transmembrane region" description="Helical" evidence="9">
    <location>
        <begin position="269"/>
        <end position="286"/>
    </location>
</feature>
<feature type="transmembrane region" description="Helical" evidence="9">
    <location>
        <begin position="328"/>
        <end position="349"/>
    </location>
</feature>
<dbReference type="PANTHER" id="PTHR43562">
    <property type="entry name" value="NAPA-TYPE SODIUM/HYDROGEN ANTIPORTER"/>
    <property type="match status" value="1"/>
</dbReference>
<dbReference type="SUPFAM" id="SSF51735">
    <property type="entry name" value="NAD(P)-binding Rossmann-fold domains"/>
    <property type="match status" value="1"/>
</dbReference>
<evidence type="ECO:0000256" key="6">
    <source>
        <dbReference type="ARBA" id="ARBA00022989"/>
    </source>
</evidence>
<dbReference type="PROSITE" id="PS51202">
    <property type="entry name" value="RCK_C"/>
    <property type="match status" value="1"/>
</dbReference>
<evidence type="ECO:0000256" key="8">
    <source>
        <dbReference type="ARBA" id="ARBA00023136"/>
    </source>
</evidence>
<dbReference type="InterPro" id="IPR006153">
    <property type="entry name" value="Cation/H_exchanger_TM"/>
</dbReference>
<feature type="domain" description="RCK C-terminal" evidence="10">
    <location>
        <begin position="526"/>
        <end position="606"/>
    </location>
</feature>
<evidence type="ECO:0000313" key="12">
    <source>
        <dbReference type="Proteomes" id="UP001597196"/>
    </source>
</evidence>
<proteinExistence type="inferred from homology"/>
<dbReference type="Gene3D" id="1.20.1530.20">
    <property type="match status" value="1"/>
</dbReference>
<comment type="caution">
    <text evidence="11">The sequence shown here is derived from an EMBL/GenBank/DDBJ whole genome shotgun (WGS) entry which is preliminary data.</text>
</comment>
<evidence type="ECO:0000256" key="1">
    <source>
        <dbReference type="ARBA" id="ARBA00004141"/>
    </source>
</evidence>
<dbReference type="PANTHER" id="PTHR43562:SF1">
    <property type="entry name" value="NA(+)_H(+) ANTIPORTER YJBQ-RELATED"/>
    <property type="match status" value="1"/>
</dbReference>
<keyword evidence="3" id="KW-0813">Transport</keyword>
<dbReference type="InterPro" id="IPR038770">
    <property type="entry name" value="Na+/solute_symporter_sf"/>
</dbReference>
<evidence type="ECO:0000256" key="4">
    <source>
        <dbReference type="ARBA" id="ARBA00022449"/>
    </source>
</evidence>
<dbReference type="Gene3D" id="3.30.70.1450">
    <property type="entry name" value="Regulator of K+ conductance, C-terminal domain"/>
    <property type="match status" value="1"/>
</dbReference>
<dbReference type="InterPro" id="IPR036721">
    <property type="entry name" value="RCK_C_sf"/>
</dbReference>
<dbReference type="RefSeq" id="WP_203626405.1">
    <property type="nucleotide sequence ID" value="NZ_BOLQ01000004.1"/>
</dbReference>
<accession>A0ABW4CKB5</accession>
<feature type="transmembrane region" description="Helical" evidence="9">
    <location>
        <begin position="95"/>
        <end position="114"/>
    </location>
</feature>
<keyword evidence="12" id="KW-1185">Reference proteome</keyword>
<keyword evidence="6 9" id="KW-1133">Transmembrane helix</keyword>
<name>A0ABW4CKB5_9LACO</name>
<evidence type="ECO:0000256" key="3">
    <source>
        <dbReference type="ARBA" id="ARBA00022448"/>
    </source>
</evidence>
<evidence type="ECO:0000256" key="2">
    <source>
        <dbReference type="ARBA" id="ARBA00005551"/>
    </source>
</evidence>